<evidence type="ECO:0000313" key="8">
    <source>
        <dbReference type="Proteomes" id="UP001634394"/>
    </source>
</evidence>
<dbReference type="InterPro" id="IPR016186">
    <property type="entry name" value="C-type_lectin-like/link_sf"/>
</dbReference>
<dbReference type="PROSITE" id="PS50923">
    <property type="entry name" value="SUSHI"/>
    <property type="match status" value="1"/>
</dbReference>
<evidence type="ECO:0000256" key="3">
    <source>
        <dbReference type="PROSITE-ProRule" id="PRU00302"/>
    </source>
</evidence>
<dbReference type="CDD" id="cd00033">
    <property type="entry name" value="CCP"/>
    <property type="match status" value="1"/>
</dbReference>
<dbReference type="Gene3D" id="2.10.70.10">
    <property type="entry name" value="Complement Module, domain 1"/>
    <property type="match status" value="1"/>
</dbReference>
<evidence type="ECO:0000256" key="2">
    <source>
        <dbReference type="ARBA" id="ARBA00023157"/>
    </source>
</evidence>
<evidence type="ECO:0000256" key="4">
    <source>
        <dbReference type="SAM" id="SignalP"/>
    </source>
</evidence>
<dbReference type="InterPro" id="IPR050801">
    <property type="entry name" value="Ca-Dep_Lectins_ImmuneDev"/>
</dbReference>
<dbReference type="SMART" id="SM00032">
    <property type="entry name" value="CCP"/>
    <property type="match status" value="1"/>
</dbReference>
<dbReference type="PROSITE" id="PS50041">
    <property type="entry name" value="C_TYPE_LECTIN_2"/>
    <property type="match status" value="1"/>
</dbReference>
<dbReference type="InterPro" id="IPR003609">
    <property type="entry name" value="Pan_app"/>
</dbReference>
<dbReference type="Pfam" id="PF00024">
    <property type="entry name" value="PAN_1"/>
    <property type="match status" value="1"/>
</dbReference>
<dbReference type="InterPro" id="IPR035976">
    <property type="entry name" value="Sushi/SCR/CCP_sf"/>
</dbReference>
<name>A0ABD3X7Q0_SINWO</name>
<dbReference type="SUPFAM" id="SSF57535">
    <property type="entry name" value="Complement control module/SCR domain"/>
    <property type="match status" value="1"/>
</dbReference>
<evidence type="ECO:0000259" key="5">
    <source>
        <dbReference type="PROSITE" id="PS50041"/>
    </source>
</evidence>
<feature type="domain" description="C-type lectin" evidence="5">
    <location>
        <begin position="198"/>
        <end position="318"/>
    </location>
</feature>
<dbReference type="InterPro" id="IPR018378">
    <property type="entry name" value="C-type_lectin_CS"/>
</dbReference>
<reference evidence="7 8" key="1">
    <citation type="submission" date="2024-11" db="EMBL/GenBank/DDBJ databases">
        <title>Chromosome-level genome assembly of the freshwater bivalve Anodonta woodiana.</title>
        <authorList>
            <person name="Chen X."/>
        </authorList>
    </citation>
    <scope>NUCLEOTIDE SEQUENCE [LARGE SCALE GENOMIC DNA]</scope>
    <source>
        <strain evidence="7">MN2024</strain>
        <tissue evidence="7">Gills</tissue>
    </source>
</reference>
<evidence type="ECO:0000313" key="7">
    <source>
        <dbReference type="EMBL" id="KAL3882087.1"/>
    </source>
</evidence>
<keyword evidence="1 4" id="KW-0732">Signal</keyword>
<dbReference type="AlphaFoldDB" id="A0ABD3X7Q0"/>
<dbReference type="SUPFAM" id="SSF56436">
    <property type="entry name" value="C-type lectin-like"/>
    <property type="match status" value="1"/>
</dbReference>
<dbReference type="InterPro" id="IPR001304">
    <property type="entry name" value="C-type_lectin-like"/>
</dbReference>
<proteinExistence type="predicted"/>
<keyword evidence="3" id="KW-0768">Sushi</keyword>
<keyword evidence="2" id="KW-1015">Disulfide bond</keyword>
<dbReference type="Gene3D" id="3.50.4.10">
    <property type="entry name" value="Hepatocyte Growth Factor"/>
    <property type="match status" value="1"/>
</dbReference>
<feature type="domain" description="Sushi" evidence="6">
    <location>
        <begin position="136"/>
        <end position="192"/>
    </location>
</feature>
<organism evidence="7 8">
    <name type="scientific">Sinanodonta woodiana</name>
    <name type="common">Chinese pond mussel</name>
    <name type="synonym">Anodonta woodiana</name>
    <dbReference type="NCBI Taxonomy" id="1069815"/>
    <lineage>
        <taxon>Eukaryota</taxon>
        <taxon>Metazoa</taxon>
        <taxon>Spiralia</taxon>
        <taxon>Lophotrochozoa</taxon>
        <taxon>Mollusca</taxon>
        <taxon>Bivalvia</taxon>
        <taxon>Autobranchia</taxon>
        <taxon>Heteroconchia</taxon>
        <taxon>Palaeoheterodonta</taxon>
        <taxon>Unionida</taxon>
        <taxon>Unionoidea</taxon>
        <taxon>Unionidae</taxon>
        <taxon>Unioninae</taxon>
        <taxon>Sinanodonta</taxon>
    </lineage>
</organism>
<protein>
    <submittedName>
        <fullName evidence="7">Uncharacterized protein</fullName>
    </submittedName>
</protein>
<accession>A0ABD3X7Q0</accession>
<dbReference type="PANTHER" id="PTHR22801:SF63">
    <property type="entry name" value="C-TYPE LECTIN DOMAIN-CONTAINING PROTEIN"/>
    <property type="match status" value="1"/>
</dbReference>
<dbReference type="Proteomes" id="UP001634394">
    <property type="component" value="Unassembled WGS sequence"/>
</dbReference>
<keyword evidence="8" id="KW-1185">Reference proteome</keyword>
<dbReference type="Pfam" id="PF00059">
    <property type="entry name" value="Lectin_C"/>
    <property type="match status" value="1"/>
</dbReference>
<dbReference type="InterPro" id="IPR016187">
    <property type="entry name" value="CTDL_fold"/>
</dbReference>
<dbReference type="InterPro" id="IPR000436">
    <property type="entry name" value="Sushi_SCR_CCP_dom"/>
</dbReference>
<evidence type="ECO:0000259" key="6">
    <source>
        <dbReference type="PROSITE" id="PS50923"/>
    </source>
</evidence>
<sequence length="321" mass="36848">MEKGNIAIVLLLLLFSSFRQTLLQDIPFSDHCKFSFTRCITTGQFKKIYNISPLECVTECSRRPKCQSFNYKQRFHGCELSSDAGTENNLRDCIGFVHSNIEEWNSEWRKFCKSLNCSVGQTCVKDKTGNGSCIYTECDRPDVNSDTVLLGNVYDVGSRLKIQCKEGTVVIGKDTTKCLENGTWTPLGRCLNYICPNQMNFCYRTESRVCKTWTEARDTCQSEGGDLMNPDEDTFQFFIDKAELQNYGQCGSFWVGGYSNKTELNFVSVRGNSIPMSFRYWFYGQPDLSNENCLELQQSYGYYLNNYVCDKQDGFICQIYQ</sequence>
<dbReference type="Pfam" id="PF00084">
    <property type="entry name" value="Sushi"/>
    <property type="match status" value="1"/>
</dbReference>
<feature type="chain" id="PRO_5044835627" evidence="4">
    <location>
        <begin position="24"/>
        <end position="321"/>
    </location>
</feature>
<dbReference type="SMART" id="SM00034">
    <property type="entry name" value="CLECT"/>
    <property type="match status" value="1"/>
</dbReference>
<gene>
    <name evidence="7" type="ORF">ACJMK2_028459</name>
</gene>
<dbReference type="PROSITE" id="PS00615">
    <property type="entry name" value="C_TYPE_LECTIN_1"/>
    <property type="match status" value="1"/>
</dbReference>
<evidence type="ECO:0000256" key="1">
    <source>
        <dbReference type="ARBA" id="ARBA00022729"/>
    </source>
</evidence>
<comment type="caution">
    <text evidence="3">Lacks conserved residue(s) required for the propagation of feature annotation.</text>
</comment>
<dbReference type="Gene3D" id="3.10.100.10">
    <property type="entry name" value="Mannose-Binding Protein A, subunit A"/>
    <property type="match status" value="1"/>
</dbReference>
<comment type="caution">
    <text evidence="7">The sequence shown here is derived from an EMBL/GenBank/DDBJ whole genome shotgun (WGS) entry which is preliminary data.</text>
</comment>
<dbReference type="EMBL" id="JBJQND010000003">
    <property type="protein sequence ID" value="KAL3882087.1"/>
    <property type="molecule type" value="Genomic_DNA"/>
</dbReference>
<dbReference type="CDD" id="cd00037">
    <property type="entry name" value="CLECT"/>
    <property type="match status" value="1"/>
</dbReference>
<dbReference type="PANTHER" id="PTHR22801">
    <property type="entry name" value="LITHOSTATHINE"/>
    <property type="match status" value="1"/>
</dbReference>
<feature type="signal peptide" evidence="4">
    <location>
        <begin position="1"/>
        <end position="23"/>
    </location>
</feature>